<dbReference type="GO" id="GO:0005737">
    <property type="term" value="C:cytoplasm"/>
    <property type="evidence" value="ECO:0007669"/>
    <property type="project" value="TreeGrafter"/>
</dbReference>
<sequence length="385" mass="43016">MAFNRKVSAQSMSQTGPLALYRKKLSDGELKPDGAQELAAEKLESLHHALNGYEPATGPTGWRARFGLAKRQEAPTPPQGLYLYGEVGRGKSMLMDLFFQTAPVPRKQRLHFHEFMRDVHADFHARRTAKKGGDDILADIAKGIADRTWLLCLDELEIHDIADAMIVGRLFQTMMAAGTVVVTTSNRPPQDLYKDGLQREKFLPFIDLMCRNLDVLELASVTDYRLGRVRGGNVFVTPLGPEADAEIDRLFDRLLDGKPAKPDTVVVHGREIPVPQAGNGTARFDFTDLCDKPLGTHDYLQIATLYDAVVLENIPRLGPENRNQARRFVTLIDALYDHKTLLVASAAAPPEDLYVEGEGKFEFQRTVSRLMEMQSEDYIGSQHLT</sequence>
<dbReference type="PANTHER" id="PTHR12169:SF6">
    <property type="entry name" value="AFG1-LIKE ATPASE"/>
    <property type="match status" value="1"/>
</dbReference>
<dbReference type="Proteomes" id="UP000009881">
    <property type="component" value="Unassembled WGS sequence"/>
</dbReference>
<evidence type="ECO:0000313" key="4">
    <source>
        <dbReference type="Proteomes" id="UP000009881"/>
    </source>
</evidence>
<name>K9HEG7_9PROT</name>
<dbReference type="NCBIfam" id="NF040713">
    <property type="entry name" value="ZapE"/>
    <property type="match status" value="1"/>
</dbReference>
<dbReference type="Pfam" id="PF03969">
    <property type="entry name" value="AFG1_ATPase"/>
    <property type="match status" value="1"/>
</dbReference>
<dbReference type="PANTHER" id="PTHR12169">
    <property type="entry name" value="ATPASE N2B"/>
    <property type="match status" value="1"/>
</dbReference>
<evidence type="ECO:0000256" key="2">
    <source>
        <dbReference type="ARBA" id="ARBA00022840"/>
    </source>
</evidence>
<organism evidence="3 4">
    <name type="scientific">Caenispirillum salinarum AK4</name>
    <dbReference type="NCBI Taxonomy" id="1238182"/>
    <lineage>
        <taxon>Bacteria</taxon>
        <taxon>Pseudomonadati</taxon>
        <taxon>Pseudomonadota</taxon>
        <taxon>Alphaproteobacteria</taxon>
        <taxon>Rhodospirillales</taxon>
        <taxon>Novispirillaceae</taxon>
        <taxon>Caenispirillum</taxon>
    </lineage>
</organism>
<protein>
    <submittedName>
        <fullName evidence="3">ATPase</fullName>
    </submittedName>
</protein>
<dbReference type="GO" id="GO:0005524">
    <property type="term" value="F:ATP binding"/>
    <property type="evidence" value="ECO:0007669"/>
    <property type="project" value="UniProtKB-KW"/>
</dbReference>
<dbReference type="AlphaFoldDB" id="K9HEG7"/>
<dbReference type="GO" id="GO:0016887">
    <property type="term" value="F:ATP hydrolysis activity"/>
    <property type="evidence" value="ECO:0007669"/>
    <property type="project" value="InterPro"/>
</dbReference>
<reference evidence="3 4" key="1">
    <citation type="journal article" date="2013" name="Genome Announc.">
        <title>Draft Genome Sequence of an Alphaproteobacterium, Caenispirillum salinarum AK4(T), Isolated from a Solar Saltern.</title>
        <authorList>
            <person name="Khatri I."/>
            <person name="Singh A."/>
            <person name="Korpole S."/>
            <person name="Pinnaka A.K."/>
            <person name="Subramanian S."/>
        </authorList>
    </citation>
    <scope>NUCLEOTIDE SEQUENCE [LARGE SCALE GENOMIC DNA]</scope>
    <source>
        <strain evidence="3 4">AK4</strain>
    </source>
</reference>
<dbReference type="PATRIC" id="fig|1238182.3.peg.3954"/>
<dbReference type="eggNOG" id="COG1485">
    <property type="taxonomic scope" value="Bacteria"/>
</dbReference>
<dbReference type="STRING" id="1238182.C882_2000"/>
<evidence type="ECO:0000313" key="3">
    <source>
        <dbReference type="EMBL" id="EKV27071.1"/>
    </source>
</evidence>
<dbReference type="InterPro" id="IPR005654">
    <property type="entry name" value="ATPase_AFG1-like"/>
</dbReference>
<keyword evidence="4" id="KW-1185">Reference proteome</keyword>
<evidence type="ECO:0000256" key="1">
    <source>
        <dbReference type="ARBA" id="ARBA00022741"/>
    </source>
</evidence>
<dbReference type="SUPFAM" id="SSF52540">
    <property type="entry name" value="P-loop containing nucleoside triphosphate hydrolases"/>
    <property type="match status" value="1"/>
</dbReference>
<keyword evidence="2" id="KW-0067">ATP-binding</keyword>
<gene>
    <name evidence="3" type="ORF">C882_2000</name>
</gene>
<dbReference type="EMBL" id="ANHY01000021">
    <property type="protein sequence ID" value="EKV27071.1"/>
    <property type="molecule type" value="Genomic_DNA"/>
</dbReference>
<keyword evidence="1" id="KW-0547">Nucleotide-binding</keyword>
<dbReference type="InterPro" id="IPR027417">
    <property type="entry name" value="P-loop_NTPase"/>
</dbReference>
<comment type="caution">
    <text evidence="3">The sequence shown here is derived from an EMBL/GenBank/DDBJ whole genome shotgun (WGS) entry which is preliminary data.</text>
</comment>
<proteinExistence type="predicted"/>
<dbReference type="Gene3D" id="3.40.50.300">
    <property type="entry name" value="P-loop containing nucleotide triphosphate hydrolases"/>
    <property type="match status" value="1"/>
</dbReference>
<accession>K9HEG7</accession>